<accession>A0A1H1GH26</accession>
<name>A0A1H1GH26_9BACI</name>
<sequence>MVVRFCDSNGNDIHEIETQDIIGIISACKGEAVVFPKGHYTYSNHILSFYSKNDDKMSEELIVYLNKS</sequence>
<gene>
    <name evidence="1" type="ORF">SAMN05216231_3722</name>
</gene>
<protein>
    <submittedName>
        <fullName evidence="1">Uncharacterized protein</fullName>
    </submittedName>
</protein>
<dbReference type="STRING" id="553311.SAMN05216231_3722"/>
<proteinExistence type="predicted"/>
<evidence type="ECO:0000313" key="1">
    <source>
        <dbReference type="EMBL" id="SDR12510.1"/>
    </source>
</evidence>
<dbReference type="EMBL" id="FNKD01000005">
    <property type="protein sequence ID" value="SDR12510.1"/>
    <property type="molecule type" value="Genomic_DNA"/>
</dbReference>
<reference evidence="1 2" key="1">
    <citation type="submission" date="2016-10" db="EMBL/GenBank/DDBJ databases">
        <authorList>
            <person name="de Groot N.N."/>
        </authorList>
    </citation>
    <scope>NUCLEOTIDE SEQUENCE [LARGE SCALE GENOMIC DNA]</scope>
    <source>
        <strain evidence="1 2">CGMCC 1.10449</strain>
    </source>
</reference>
<dbReference type="Proteomes" id="UP000199444">
    <property type="component" value="Unassembled WGS sequence"/>
</dbReference>
<evidence type="ECO:0000313" key="2">
    <source>
        <dbReference type="Proteomes" id="UP000199444"/>
    </source>
</evidence>
<organism evidence="1 2">
    <name type="scientific">Virgibacillus salinus</name>
    <dbReference type="NCBI Taxonomy" id="553311"/>
    <lineage>
        <taxon>Bacteria</taxon>
        <taxon>Bacillati</taxon>
        <taxon>Bacillota</taxon>
        <taxon>Bacilli</taxon>
        <taxon>Bacillales</taxon>
        <taxon>Bacillaceae</taxon>
        <taxon>Virgibacillus</taxon>
    </lineage>
</organism>
<dbReference type="AlphaFoldDB" id="A0A1H1GH26"/>
<keyword evidence="2" id="KW-1185">Reference proteome</keyword>